<dbReference type="PROSITE" id="PS50005">
    <property type="entry name" value="TPR"/>
    <property type="match status" value="1"/>
</dbReference>
<sequence length="788" mass="85396">MKNKYQPVYALLQQGLFPQAAAAAKALVAQNPRDARAWLAAGRVHEALRQPGPAEGAFSKAVALEKGLLEAWEGRVQSLLALGRCDEAAKDATRVLTRQPGHVPMLLALGTARHQAGRRDEAAEAYRRALAAAPGQPFATVSLAQILLEQGQAGQALAVLDDCPAGEQRDGRVALKRAEALWALARRDEARAVAEAAAARFPQDDAVRATLGRYCYEAGETEAAVAWLRQAAHLAPQNPWPRTQLCAALLRLGRIEEAWVEGERAVLTGAPLPDACLNLGNVHRARGDAVTAELCYRRALAIHPGFATAVYNLGVLAQENGRFGAAEALYRQCLGLDAHRPDVHGNLGVVQNILGRPTEALAALQTADALGPDNPHTLSNILLTALHCDTLGQEELTRLHFSFGERFEKPAAAPARRSRDGKLRIGYVSSDFKRHSVAYFLQELWRHHDRERFQVHAYHAFPGNDDMTERLKSLADQWRDIAALSDAQAAACVREDGIDILIDLGGHTSGNRLPLFAQRPAPVQVTYLGYPATTGLRHMDVRLTDELADPPGQTQEAYTERLEYLPAPFLCYCPPAGAPDVAEPPMGGTGAVTFGSFNKLAKLSDTTLALWKEILAALPRATLRIKDIALSDPGCRAALAERCARAGLPMDRLALLPGSPTRQEHLSQYGTIDIALDTFPYHGTTTTCEALWMGVPVVTLIGEQHHSRVGLSVLSSLDATAWAATDKADYIGKAVALASDPAALRAIRHSLRETMRRSPLLDGRRLARDLEKALETIWERSPAGRPGQ</sequence>
<evidence type="ECO:0000313" key="11">
    <source>
        <dbReference type="Proteomes" id="UP000004662"/>
    </source>
</evidence>
<comment type="similarity">
    <text evidence="2">Belongs to the glycosyltransferase 41 family. O-GlcNAc transferase subfamily.</text>
</comment>
<dbReference type="InterPro" id="IPR051939">
    <property type="entry name" value="Glycosyltr_41/O-GlcNAc_trsf"/>
</dbReference>
<dbReference type="Gene3D" id="3.40.50.2000">
    <property type="entry name" value="Glycogen Phosphorylase B"/>
    <property type="match status" value="1"/>
</dbReference>
<dbReference type="PANTHER" id="PTHR44835">
    <property type="entry name" value="UDP-N-ACETYLGLUCOSAMINE--PEPTIDE N-ACETYLGLUCOSAMINYLTRANSFERASE SPINDLY-RELATED"/>
    <property type="match status" value="1"/>
</dbReference>
<dbReference type="PANTHER" id="PTHR44835:SF1">
    <property type="entry name" value="PROTEIN O-GLCNAC TRANSFERASE"/>
    <property type="match status" value="1"/>
</dbReference>
<keyword evidence="10" id="KW-0614">Plasmid</keyword>
<dbReference type="InterPro" id="IPR019734">
    <property type="entry name" value="TPR_rpt"/>
</dbReference>
<keyword evidence="4" id="KW-0328">Glycosyltransferase</keyword>
<comment type="pathway">
    <text evidence="1">Protein modification; protein glycosylation.</text>
</comment>
<dbReference type="SMART" id="SM00028">
    <property type="entry name" value="TPR"/>
    <property type="match status" value="8"/>
</dbReference>
<dbReference type="Proteomes" id="UP000004662">
    <property type="component" value="Plasmid pFW10101"/>
</dbReference>
<evidence type="ECO:0000256" key="8">
    <source>
        <dbReference type="PROSITE-ProRule" id="PRU00339"/>
    </source>
</evidence>
<organism evidence="10 11">
    <name type="scientific">Solidesulfovibrio carbinoliphilus subsp. oakridgensis</name>
    <dbReference type="NCBI Taxonomy" id="694327"/>
    <lineage>
        <taxon>Bacteria</taxon>
        <taxon>Pseudomonadati</taxon>
        <taxon>Thermodesulfobacteriota</taxon>
        <taxon>Desulfovibrionia</taxon>
        <taxon>Desulfovibrionales</taxon>
        <taxon>Desulfovibrionaceae</taxon>
        <taxon>Solidesulfovibrio</taxon>
    </lineage>
</organism>
<evidence type="ECO:0000256" key="5">
    <source>
        <dbReference type="ARBA" id="ARBA00022679"/>
    </source>
</evidence>
<evidence type="ECO:0000313" key="10">
    <source>
        <dbReference type="EMBL" id="EHJ46012.1"/>
    </source>
</evidence>
<feature type="domain" description="O-GlcNAc transferase C-terminal" evidence="9">
    <location>
        <begin position="590"/>
        <end position="770"/>
    </location>
</feature>
<evidence type="ECO:0000259" key="9">
    <source>
        <dbReference type="Pfam" id="PF13844"/>
    </source>
</evidence>
<reference evidence="11" key="1">
    <citation type="journal article" date="2015" name="Genome Announc.">
        <title>High-Quality Draft Genome Sequence of Desulfovibrio carbinoliphilus FW-101-2B, an Organic Acid-Oxidizing Sulfate-Reducing Bacterium Isolated from Uranium(VI)-Contaminated Groundwater.</title>
        <authorList>
            <person name="Ramsay B.D."/>
            <person name="Hwang C."/>
            <person name="Woo H.L."/>
            <person name="Carroll S.L."/>
            <person name="Lucas S."/>
            <person name="Han J."/>
            <person name="Lapidus A.L."/>
            <person name="Cheng J.F."/>
            <person name="Goodwin L.A."/>
            <person name="Pitluck S."/>
            <person name="Peters L."/>
            <person name="Chertkov O."/>
            <person name="Held B."/>
            <person name="Detter J.C."/>
            <person name="Han C.S."/>
            <person name="Tapia R."/>
            <person name="Land M.L."/>
            <person name="Hauser L.J."/>
            <person name="Kyrpides N.C."/>
            <person name="Ivanova N.N."/>
            <person name="Mikhailova N."/>
            <person name="Pagani I."/>
            <person name="Woyke T."/>
            <person name="Arkin A.P."/>
            <person name="Dehal P."/>
            <person name="Chivian D."/>
            <person name="Criddle C.S."/>
            <person name="Wu W."/>
            <person name="Chakraborty R."/>
            <person name="Hazen T.C."/>
            <person name="Fields M.W."/>
        </authorList>
    </citation>
    <scope>NUCLEOTIDE SEQUENCE [LARGE SCALE GENOMIC DNA]</scope>
    <source>
        <strain evidence="11">FW-101-2B</strain>
    </source>
</reference>
<feature type="repeat" description="TPR" evidence="8">
    <location>
        <begin position="103"/>
        <end position="136"/>
    </location>
</feature>
<dbReference type="SUPFAM" id="SSF48452">
    <property type="entry name" value="TPR-like"/>
    <property type="match status" value="2"/>
</dbReference>
<gene>
    <name evidence="10" type="ORF">DFW101_3728</name>
</gene>
<evidence type="ECO:0000256" key="2">
    <source>
        <dbReference type="ARBA" id="ARBA00005386"/>
    </source>
</evidence>
<name>G7QEB8_9BACT</name>
<dbReference type="EMBL" id="CM001369">
    <property type="protein sequence ID" value="EHJ46012.1"/>
    <property type="molecule type" value="Genomic_DNA"/>
</dbReference>
<dbReference type="Pfam" id="PF13844">
    <property type="entry name" value="Glyco_transf_41"/>
    <property type="match status" value="2"/>
</dbReference>
<evidence type="ECO:0000256" key="3">
    <source>
        <dbReference type="ARBA" id="ARBA00011970"/>
    </source>
</evidence>
<dbReference type="eggNOG" id="COG0457">
    <property type="taxonomic scope" value="Bacteria"/>
</dbReference>
<geneLocation type="plasmid" evidence="10 11">
    <name>pFW10101</name>
</geneLocation>
<evidence type="ECO:0000256" key="7">
    <source>
        <dbReference type="ARBA" id="ARBA00022803"/>
    </source>
</evidence>
<dbReference type="InterPro" id="IPR011990">
    <property type="entry name" value="TPR-like_helical_dom_sf"/>
</dbReference>
<keyword evidence="6" id="KW-0677">Repeat</keyword>
<dbReference type="AlphaFoldDB" id="G7QEB8"/>
<protein>
    <recommendedName>
        <fullName evidence="3">protein O-GlcNAc transferase</fullName>
        <ecNumber evidence="3">2.4.1.255</ecNumber>
    </recommendedName>
</protein>
<dbReference type="Pfam" id="PF13432">
    <property type="entry name" value="TPR_16"/>
    <property type="match status" value="4"/>
</dbReference>
<evidence type="ECO:0000256" key="6">
    <source>
        <dbReference type="ARBA" id="ARBA00022737"/>
    </source>
</evidence>
<dbReference type="EC" id="2.4.1.255" evidence="3"/>
<dbReference type="GO" id="GO:0097363">
    <property type="term" value="F:protein O-acetylglucosaminyltransferase activity"/>
    <property type="evidence" value="ECO:0007669"/>
    <property type="project" value="UniProtKB-EC"/>
</dbReference>
<dbReference type="InterPro" id="IPR011717">
    <property type="entry name" value="TPR-4"/>
</dbReference>
<evidence type="ECO:0000256" key="1">
    <source>
        <dbReference type="ARBA" id="ARBA00004922"/>
    </source>
</evidence>
<dbReference type="Pfam" id="PF13176">
    <property type="entry name" value="TPR_7"/>
    <property type="match status" value="1"/>
</dbReference>
<evidence type="ECO:0000256" key="4">
    <source>
        <dbReference type="ARBA" id="ARBA00022676"/>
    </source>
</evidence>
<dbReference type="eggNOG" id="COG3914">
    <property type="taxonomic scope" value="Bacteria"/>
</dbReference>
<accession>G7QEB8</accession>
<dbReference type="SUPFAM" id="SSF53756">
    <property type="entry name" value="UDP-Glycosyltransferase/glycogen phosphorylase"/>
    <property type="match status" value="1"/>
</dbReference>
<keyword evidence="5" id="KW-0808">Transferase</keyword>
<dbReference type="RefSeq" id="WP_009183044.1">
    <property type="nucleotide sequence ID" value="NZ_CM001369.1"/>
</dbReference>
<dbReference type="InterPro" id="IPR029489">
    <property type="entry name" value="OGT/SEC/SPY_C"/>
</dbReference>
<keyword evidence="11" id="KW-1185">Reference proteome</keyword>
<feature type="domain" description="O-GlcNAc transferase C-terminal" evidence="9">
    <location>
        <begin position="417"/>
        <end position="570"/>
    </location>
</feature>
<keyword evidence="7 8" id="KW-0802">TPR repeat</keyword>
<dbReference type="GO" id="GO:0042802">
    <property type="term" value="F:identical protein binding"/>
    <property type="evidence" value="ECO:0007669"/>
    <property type="project" value="InterPro"/>
</dbReference>
<dbReference type="Gene3D" id="1.25.40.10">
    <property type="entry name" value="Tetratricopeptide repeat domain"/>
    <property type="match status" value="3"/>
</dbReference>
<proteinExistence type="inferred from homology"/>
<dbReference type="HOGENOM" id="CLU_001721_4_0_7"/>
<dbReference type="Gene3D" id="3.40.50.11380">
    <property type="match status" value="1"/>
</dbReference>
<dbReference type="Pfam" id="PF07721">
    <property type="entry name" value="TPR_4"/>
    <property type="match status" value="1"/>
</dbReference>